<reference evidence="1" key="2">
    <citation type="submission" date="2021-04" db="EMBL/GenBank/DDBJ databases">
        <authorList>
            <person name="Gilroy R."/>
        </authorList>
    </citation>
    <scope>NUCLEOTIDE SEQUENCE</scope>
    <source>
        <strain evidence="1">CHK189-11263</strain>
    </source>
</reference>
<comment type="caution">
    <text evidence="1">The sequence shown here is derived from an EMBL/GenBank/DDBJ whole genome shotgun (WGS) entry which is preliminary data.</text>
</comment>
<protein>
    <submittedName>
        <fullName evidence="1">PBSX family phage terminase large subunit</fullName>
    </submittedName>
</protein>
<name>A0A9D2S618_9FIRM</name>
<evidence type="ECO:0000313" key="2">
    <source>
        <dbReference type="Proteomes" id="UP000824208"/>
    </source>
</evidence>
<dbReference type="Pfam" id="PF03237">
    <property type="entry name" value="Terminase_6N"/>
    <property type="match status" value="1"/>
</dbReference>
<proteinExistence type="predicted"/>
<dbReference type="Proteomes" id="UP000824208">
    <property type="component" value="Unassembled WGS sequence"/>
</dbReference>
<evidence type="ECO:0000313" key="1">
    <source>
        <dbReference type="EMBL" id="HJB56745.1"/>
    </source>
</evidence>
<dbReference type="Gene3D" id="3.40.50.300">
    <property type="entry name" value="P-loop containing nucleotide triphosphate hydrolases"/>
    <property type="match status" value="1"/>
</dbReference>
<dbReference type="Gene3D" id="3.30.420.280">
    <property type="match status" value="1"/>
</dbReference>
<organism evidence="1 2">
    <name type="scientific">Candidatus Flavonifractor intestinipullorum</name>
    <dbReference type="NCBI Taxonomy" id="2838587"/>
    <lineage>
        <taxon>Bacteria</taxon>
        <taxon>Bacillati</taxon>
        <taxon>Bacillota</taxon>
        <taxon>Clostridia</taxon>
        <taxon>Eubacteriales</taxon>
        <taxon>Oscillospiraceae</taxon>
        <taxon>Flavonifractor</taxon>
    </lineage>
</organism>
<dbReference type="NCBIfam" id="TIGR01547">
    <property type="entry name" value="phage_term_2"/>
    <property type="match status" value="1"/>
</dbReference>
<sequence>MVLKPFSDKQRMVLTWWCGRSPWHEREAIICDGAVRSGKTLCCGLSFVCWAMGRFSGRCFGLCGKTAGALRRNLLGELLPLLTQLGFHCEERISQGRITISRGRRSNTFYVFGGRDEGSAALIQGITLAGVLLDEVALMPRSFVEQALARCSVAGSRFWFNCNPEGPEHWFYREWIQKREERRALYLHFTMEDNPALSPQVRERYGRSYSGLFYRRFVLGEWVAAEGVVYDFFDESYVRPVPQGEMEEWAISCDYGTANPASFGLWGRRAGVWYRVKEFYYDSRREGRQKTDQEYVRDLERLAGGRPIRQVVLDPSAASFMEALRRAGWNVIRAENEVVQGIRITAQLLKEGKIVICEPCRDAIREFSLYCWDTKAAGDRVRKEHDHAMDDIRYFAVTVAARSSGGGLAAAAVARGAGQTRRYGRFGLV</sequence>
<dbReference type="EMBL" id="DWYC01000046">
    <property type="protein sequence ID" value="HJB56745.1"/>
    <property type="molecule type" value="Genomic_DNA"/>
</dbReference>
<dbReference type="InterPro" id="IPR027417">
    <property type="entry name" value="P-loop_NTPase"/>
</dbReference>
<gene>
    <name evidence="1" type="ORF">H9714_04245</name>
</gene>
<accession>A0A9D2S618</accession>
<reference evidence="1" key="1">
    <citation type="journal article" date="2021" name="PeerJ">
        <title>Extensive microbial diversity within the chicken gut microbiome revealed by metagenomics and culture.</title>
        <authorList>
            <person name="Gilroy R."/>
            <person name="Ravi A."/>
            <person name="Getino M."/>
            <person name="Pursley I."/>
            <person name="Horton D.L."/>
            <person name="Alikhan N.F."/>
            <person name="Baker D."/>
            <person name="Gharbi K."/>
            <person name="Hall N."/>
            <person name="Watson M."/>
            <person name="Adriaenssens E.M."/>
            <person name="Foster-Nyarko E."/>
            <person name="Jarju S."/>
            <person name="Secka A."/>
            <person name="Antonio M."/>
            <person name="Oren A."/>
            <person name="Chaudhuri R.R."/>
            <person name="La Ragione R."/>
            <person name="Hildebrand F."/>
            <person name="Pallen M.J."/>
        </authorList>
    </citation>
    <scope>NUCLEOTIDE SEQUENCE</scope>
    <source>
        <strain evidence="1">CHK189-11263</strain>
    </source>
</reference>
<dbReference type="InterPro" id="IPR006437">
    <property type="entry name" value="Phage_terminase_lsu"/>
</dbReference>
<dbReference type="AlphaFoldDB" id="A0A9D2S618"/>